<evidence type="ECO:0000313" key="3">
    <source>
        <dbReference type="EMBL" id="QGT78695.1"/>
    </source>
</evidence>
<feature type="transmembrane region" description="Helical" evidence="1">
    <location>
        <begin position="218"/>
        <end position="239"/>
    </location>
</feature>
<feature type="transmembrane region" description="Helical" evidence="1">
    <location>
        <begin position="144"/>
        <end position="166"/>
    </location>
</feature>
<dbReference type="GO" id="GO:0016020">
    <property type="term" value="C:membrane"/>
    <property type="evidence" value="ECO:0007669"/>
    <property type="project" value="InterPro"/>
</dbReference>
<dbReference type="Pfam" id="PF00892">
    <property type="entry name" value="EamA"/>
    <property type="match status" value="2"/>
</dbReference>
<feature type="transmembrane region" description="Helical" evidence="1">
    <location>
        <begin position="272"/>
        <end position="289"/>
    </location>
</feature>
<feature type="domain" description="EamA" evidence="2">
    <location>
        <begin position="150"/>
        <end position="288"/>
    </location>
</feature>
<dbReference type="PANTHER" id="PTHR22911">
    <property type="entry name" value="ACYL-MALONYL CONDENSING ENZYME-RELATED"/>
    <property type="match status" value="1"/>
</dbReference>
<keyword evidence="1" id="KW-1133">Transmembrane helix</keyword>
<proteinExistence type="predicted"/>
<evidence type="ECO:0000256" key="1">
    <source>
        <dbReference type="SAM" id="Phobius"/>
    </source>
</evidence>
<name>A0A6I6D3G4_9GAMM</name>
<keyword evidence="1" id="KW-0472">Membrane</keyword>
<sequence length="298" mass="32461">MTETQHHHRLGLILMALAVLTIPMSDTIAKWLSAELSVGEIAWLRFVFQTLFLLPFLAIYRAGGRLRALHLLLGTLIAASILFLFWGLAHLPLANNIALFFVEPLILVIFSALFLGERITIRRWIGVLGGLAGAVVILRPNWSAYGLASLLPIAAAACYAGYLTATRAWASAPRPRDALVLQFWVGAAASAIMLGFILFGQGFDWSLTHWAMPSPSQWVWLATAGVLAAFAHVLIAMAFARSDASLLAPLQYLEIFGATLLGWLIFSEWPDAFTILGGLIIVAAGLVVIRERPVEAHP</sequence>
<keyword evidence="1" id="KW-0812">Transmembrane</keyword>
<dbReference type="Gene3D" id="1.10.3730.20">
    <property type="match status" value="1"/>
</dbReference>
<feature type="transmembrane region" description="Helical" evidence="1">
    <location>
        <begin position="246"/>
        <end position="266"/>
    </location>
</feature>
<accession>A0A6I6D3G4</accession>
<feature type="transmembrane region" description="Helical" evidence="1">
    <location>
        <begin position="97"/>
        <end position="114"/>
    </location>
</feature>
<gene>
    <name evidence="3" type="ORF">GM160_07170</name>
</gene>
<feature type="domain" description="EamA" evidence="2">
    <location>
        <begin position="10"/>
        <end position="138"/>
    </location>
</feature>
<feature type="transmembrane region" description="Helical" evidence="1">
    <location>
        <begin position="178"/>
        <end position="198"/>
    </location>
</feature>
<feature type="transmembrane region" description="Helical" evidence="1">
    <location>
        <begin position="121"/>
        <end position="138"/>
    </location>
</feature>
<dbReference type="KEGG" id="ghl:GM160_07170"/>
<dbReference type="PANTHER" id="PTHR22911:SF103">
    <property type="entry name" value="BLR2811 PROTEIN"/>
    <property type="match status" value="1"/>
</dbReference>
<dbReference type="RefSeq" id="WP_136867128.1">
    <property type="nucleotide sequence ID" value="NZ_CP046415.1"/>
</dbReference>
<dbReference type="EMBL" id="CP046415">
    <property type="protein sequence ID" value="QGT78695.1"/>
    <property type="molecule type" value="Genomic_DNA"/>
</dbReference>
<evidence type="ECO:0000259" key="2">
    <source>
        <dbReference type="Pfam" id="PF00892"/>
    </source>
</evidence>
<dbReference type="SUPFAM" id="SSF103481">
    <property type="entry name" value="Multidrug resistance efflux transporter EmrE"/>
    <property type="match status" value="2"/>
</dbReference>
<dbReference type="Proteomes" id="UP000427716">
    <property type="component" value="Chromosome"/>
</dbReference>
<evidence type="ECO:0000313" key="4">
    <source>
        <dbReference type="Proteomes" id="UP000427716"/>
    </source>
</evidence>
<keyword evidence="4" id="KW-1185">Reference proteome</keyword>
<dbReference type="InterPro" id="IPR000620">
    <property type="entry name" value="EamA_dom"/>
</dbReference>
<dbReference type="InterPro" id="IPR037185">
    <property type="entry name" value="EmrE-like"/>
</dbReference>
<dbReference type="AlphaFoldDB" id="A0A6I6D3G4"/>
<reference evidence="3 4" key="1">
    <citation type="submission" date="2019-11" db="EMBL/GenBank/DDBJ databases">
        <authorList>
            <person name="Zhang J."/>
            <person name="Sun C."/>
        </authorList>
    </citation>
    <scope>NUCLEOTIDE SEQUENCE [LARGE SCALE GENOMIC DNA]</scope>
    <source>
        <strain evidence="4">sp2</strain>
    </source>
</reference>
<feature type="transmembrane region" description="Helical" evidence="1">
    <location>
        <begin position="41"/>
        <end position="59"/>
    </location>
</feature>
<protein>
    <submittedName>
        <fullName evidence="3">EamA family transporter</fullName>
    </submittedName>
</protein>
<organism evidence="3 4">
    <name type="scientific">Guyparkeria halophila</name>
    <dbReference type="NCBI Taxonomy" id="47960"/>
    <lineage>
        <taxon>Bacteria</taxon>
        <taxon>Pseudomonadati</taxon>
        <taxon>Pseudomonadota</taxon>
        <taxon>Gammaproteobacteria</taxon>
        <taxon>Chromatiales</taxon>
        <taxon>Thioalkalibacteraceae</taxon>
        <taxon>Guyparkeria</taxon>
    </lineage>
</organism>
<feature type="transmembrane region" description="Helical" evidence="1">
    <location>
        <begin position="71"/>
        <end position="91"/>
    </location>
</feature>